<proteinExistence type="predicted"/>
<feature type="chain" id="PRO_5046583814" evidence="1">
    <location>
        <begin position="30"/>
        <end position="60"/>
    </location>
</feature>
<organism evidence="2 3">
    <name type="scientific">Pseudoalteromonas prydzensis</name>
    <dbReference type="NCBI Taxonomy" id="182141"/>
    <lineage>
        <taxon>Bacteria</taxon>
        <taxon>Pseudomonadati</taxon>
        <taxon>Pseudomonadota</taxon>
        <taxon>Gammaproteobacteria</taxon>
        <taxon>Alteromonadales</taxon>
        <taxon>Pseudoalteromonadaceae</taxon>
        <taxon>Pseudoalteromonas</taxon>
    </lineage>
</organism>
<evidence type="ECO:0000313" key="3">
    <source>
        <dbReference type="Proteomes" id="UP000707245"/>
    </source>
</evidence>
<dbReference type="EMBL" id="RRZA01000027">
    <property type="protein sequence ID" value="MBE0457852.1"/>
    <property type="molecule type" value="Genomic_DNA"/>
</dbReference>
<feature type="signal peptide" evidence="1">
    <location>
        <begin position="1"/>
        <end position="29"/>
    </location>
</feature>
<gene>
    <name evidence="2" type="ORF">EI167_10415</name>
</gene>
<evidence type="ECO:0000313" key="2">
    <source>
        <dbReference type="EMBL" id="MBE0457852.1"/>
    </source>
</evidence>
<dbReference type="RefSeq" id="WP_064668218.1">
    <property type="nucleotide sequence ID" value="NZ_BDDT01000015.1"/>
</dbReference>
<keyword evidence="1" id="KW-0732">Signal</keyword>
<accession>A0ABR9FM36</accession>
<dbReference type="Proteomes" id="UP000707245">
    <property type="component" value="Unassembled WGS sequence"/>
</dbReference>
<dbReference type="GeneID" id="303291568"/>
<protein>
    <submittedName>
        <fullName evidence="2">Uncharacterized protein</fullName>
    </submittedName>
</protein>
<evidence type="ECO:0000256" key="1">
    <source>
        <dbReference type="SAM" id="SignalP"/>
    </source>
</evidence>
<sequence length="60" mass="6277">MEKTDKQAISLLCAFACLMLASIVMPSYAAPVDAHTAADKVLSSADSFEQCAIGSNIITL</sequence>
<name>A0ABR9FM36_9GAMM</name>
<comment type="caution">
    <text evidence="2">The sequence shown here is derived from an EMBL/GenBank/DDBJ whole genome shotgun (WGS) entry which is preliminary data.</text>
</comment>
<keyword evidence="3" id="KW-1185">Reference proteome</keyword>
<reference evidence="2 3" key="1">
    <citation type="submission" date="2020-07" db="EMBL/GenBank/DDBJ databases">
        <title>Halophilic bacteria isolated from french cheeses.</title>
        <authorList>
            <person name="Kothe C.I."/>
            <person name="Farah-Kraiem B."/>
            <person name="Renault P."/>
            <person name="Dridi B."/>
        </authorList>
    </citation>
    <scope>NUCLEOTIDE SEQUENCE [LARGE SCALE GENOMIC DNA]</scope>
    <source>
        <strain evidence="2 3">FME14</strain>
    </source>
</reference>